<dbReference type="CDD" id="cd00585">
    <property type="entry name" value="Peptidase_C1B"/>
    <property type="match status" value="1"/>
</dbReference>
<dbReference type="InterPro" id="IPR000169">
    <property type="entry name" value="Pept_cys_AS"/>
</dbReference>
<evidence type="ECO:0000256" key="3">
    <source>
        <dbReference type="ARBA" id="ARBA00022807"/>
    </source>
</evidence>
<evidence type="ECO:0000256" key="2">
    <source>
        <dbReference type="ARBA" id="ARBA00022801"/>
    </source>
</evidence>
<dbReference type="Pfam" id="PF03051">
    <property type="entry name" value="Peptidase_C1_2"/>
    <property type="match status" value="1"/>
</dbReference>
<organism evidence="5 6">
    <name type="scientific">candidate division CSSED10-310 bacterium</name>
    <dbReference type="NCBI Taxonomy" id="2855610"/>
    <lineage>
        <taxon>Bacteria</taxon>
        <taxon>Bacteria division CSSED10-310</taxon>
    </lineage>
</organism>
<comment type="similarity">
    <text evidence="4">Belongs to the peptidase C1 family.</text>
</comment>
<evidence type="ECO:0000256" key="4">
    <source>
        <dbReference type="PIRNR" id="PIRNR005700"/>
    </source>
</evidence>
<proteinExistence type="inferred from homology"/>
<evidence type="ECO:0000313" key="6">
    <source>
        <dbReference type="Proteomes" id="UP001594351"/>
    </source>
</evidence>
<dbReference type="EMBL" id="JBHPBY010000129">
    <property type="protein sequence ID" value="MFC1850846.1"/>
    <property type="molecule type" value="Genomic_DNA"/>
</dbReference>
<keyword evidence="1 4" id="KW-0645">Protease</keyword>
<protein>
    <recommendedName>
        <fullName evidence="4">Aminopeptidase</fullName>
    </recommendedName>
</protein>
<keyword evidence="3 4" id="KW-0788">Thiol protease</keyword>
<dbReference type="SUPFAM" id="SSF54001">
    <property type="entry name" value="Cysteine proteinases"/>
    <property type="match status" value="1"/>
</dbReference>
<dbReference type="PIRSF" id="PIRSF005700">
    <property type="entry name" value="PepC"/>
    <property type="match status" value="1"/>
</dbReference>
<dbReference type="InterPro" id="IPR004134">
    <property type="entry name" value="Peptidase_C1B"/>
</dbReference>
<accession>A0ABV6YXQ1</accession>
<reference evidence="5 6" key="1">
    <citation type="submission" date="2024-09" db="EMBL/GenBank/DDBJ databases">
        <title>Laminarin stimulates single cell rates of sulfate reduction while oxygen inhibits transcriptomic activity in coastal marine sediment.</title>
        <authorList>
            <person name="Lindsay M."/>
            <person name="Orcutt B."/>
            <person name="Emerson D."/>
            <person name="Stepanauskas R."/>
            <person name="D'Angelo T."/>
        </authorList>
    </citation>
    <scope>NUCLEOTIDE SEQUENCE [LARGE SCALE GENOMIC DNA]</scope>
    <source>
        <strain evidence="5">SAG AM-311-K15</strain>
    </source>
</reference>
<comment type="caution">
    <text evidence="5">The sequence shown here is derived from an EMBL/GenBank/DDBJ whole genome shotgun (WGS) entry which is preliminary data.</text>
</comment>
<dbReference type="Gene3D" id="3.90.70.10">
    <property type="entry name" value="Cysteine proteinases"/>
    <property type="match status" value="1"/>
</dbReference>
<gene>
    <name evidence="5" type="ORF">ACFL27_11685</name>
</gene>
<dbReference type="Proteomes" id="UP001594351">
    <property type="component" value="Unassembled WGS sequence"/>
</dbReference>
<dbReference type="PANTHER" id="PTHR10363">
    <property type="entry name" value="BLEOMYCIN HYDROLASE"/>
    <property type="match status" value="1"/>
</dbReference>
<sequence length="448" mass="51768">MPENRQLSSKLLSEFKENFDMDPRCQVLKHAIIKNGIQNVSLNNDSIISMQYAFSDEIKTGKITSQQQSGRCWLFAGLNMFRQKVARTLKIKDFELSTNYPLFWDKLEKSNYFLEKVIETAQEDMYSRTFMWLLKNPVQDGGQWDMFANLVEKYGIVPKVVMPETFHSSNTKIMQLLLTSKLREGAWTLRTLFQQGKQPELLREKKGEIMEDIYRILVLFLGQPPLSFDYEYRDDEGNFNEDNGLTPIVFYQKYVGYDLHRLVSVINAPSSRKPFNQTYTVDSLGNLIEGKPIIYLNIDIDTMKQLVLKQLREGIPVWFGCDVGKMVNRETGIMDTDIYLYEKILGVKFGLSKGGRLDYGESQLTHAMVFTGVNVNKGVPNRWKVENSWGEQAGNQGFFVMSDSWFDEFNYQVVIFKKFLPDNLLAVLKQDPVVLPPWDPMGALALMQ</sequence>
<name>A0ABV6YXQ1_UNCC1</name>
<dbReference type="InterPro" id="IPR038765">
    <property type="entry name" value="Papain-like_cys_pep_sf"/>
</dbReference>
<keyword evidence="4" id="KW-0031">Aminopeptidase</keyword>
<keyword evidence="2 4" id="KW-0378">Hydrolase</keyword>
<evidence type="ECO:0000256" key="1">
    <source>
        <dbReference type="ARBA" id="ARBA00022670"/>
    </source>
</evidence>
<dbReference type="PROSITE" id="PS00139">
    <property type="entry name" value="THIOL_PROTEASE_CYS"/>
    <property type="match status" value="1"/>
</dbReference>
<evidence type="ECO:0000313" key="5">
    <source>
        <dbReference type="EMBL" id="MFC1850846.1"/>
    </source>
</evidence>
<keyword evidence="6" id="KW-1185">Reference proteome</keyword>
<dbReference type="PANTHER" id="PTHR10363:SF2">
    <property type="entry name" value="BLEOMYCIN HYDROLASE"/>
    <property type="match status" value="1"/>
</dbReference>